<protein>
    <submittedName>
        <fullName evidence="1">Uncharacterized protein</fullName>
    </submittedName>
</protein>
<comment type="caution">
    <text evidence="1">The sequence shown here is derived from an EMBL/GenBank/DDBJ whole genome shotgun (WGS) entry which is preliminary data.</text>
</comment>
<dbReference type="Proteomes" id="UP000652761">
    <property type="component" value="Unassembled WGS sequence"/>
</dbReference>
<proteinExistence type="predicted"/>
<sequence length="429" mass="46861">MEHPLVCLQTNVTAVVLGGCRDELPHRIKVIVTAPFPVAMESRQSVGVRQCLCCLGWFSLPVLTEGDTFMAVSWQWCQEGRPFVRALVGQWPVLRVRACLSLAGLLACYKPGVRRGFVVLPHLFARCLAFEGLSRSEVVSVSWDPHPREPVEGVLRATSVLELEAHLLDLAVSGVVLLVGPRPCRGLRWPCLRVPVALASEGLVIPTRPCSRGSPPYFLQLGARRRGSSVSDELRRRLWRRVVVSSSESECCELLYPSELRVVFCKSSGVVARRVRAVAVRLALDSLAVVFLVWRMLASQSSLGLAGCELWLRCIAWLPCVLSEVCCWFGWCVLEGFSQSDALVVLVEVLPGPACVASAVLLAAVFSLMSRIVVLPLTCGRDSCVSPSSAFRRLLRVVVLHYGVVLPRAGADVACCALSGLRFLACGFQ</sequence>
<reference evidence="1" key="1">
    <citation type="submission" date="2017-07" db="EMBL/GenBank/DDBJ databases">
        <title>Taro Niue Genome Assembly and Annotation.</title>
        <authorList>
            <person name="Atibalentja N."/>
            <person name="Keating K."/>
            <person name="Fields C.J."/>
        </authorList>
    </citation>
    <scope>NUCLEOTIDE SEQUENCE</scope>
    <source>
        <strain evidence="1">Niue_2</strain>
        <tissue evidence="1">Leaf</tissue>
    </source>
</reference>
<dbReference type="AlphaFoldDB" id="A0A843WCK6"/>
<gene>
    <name evidence="1" type="ORF">Taro_040208</name>
</gene>
<name>A0A843WCK6_COLES</name>
<keyword evidence="2" id="KW-1185">Reference proteome</keyword>
<dbReference type="EMBL" id="NMUH01003856">
    <property type="protein sequence ID" value="MQM07369.1"/>
    <property type="molecule type" value="Genomic_DNA"/>
</dbReference>
<evidence type="ECO:0000313" key="1">
    <source>
        <dbReference type="EMBL" id="MQM07369.1"/>
    </source>
</evidence>
<evidence type="ECO:0000313" key="2">
    <source>
        <dbReference type="Proteomes" id="UP000652761"/>
    </source>
</evidence>
<accession>A0A843WCK6</accession>
<organism evidence="1 2">
    <name type="scientific">Colocasia esculenta</name>
    <name type="common">Wild taro</name>
    <name type="synonym">Arum esculentum</name>
    <dbReference type="NCBI Taxonomy" id="4460"/>
    <lineage>
        <taxon>Eukaryota</taxon>
        <taxon>Viridiplantae</taxon>
        <taxon>Streptophyta</taxon>
        <taxon>Embryophyta</taxon>
        <taxon>Tracheophyta</taxon>
        <taxon>Spermatophyta</taxon>
        <taxon>Magnoliopsida</taxon>
        <taxon>Liliopsida</taxon>
        <taxon>Araceae</taxon>
        <taxon>Aroideae</taxon>
        <taxon>Colocasieae</taxon>
        <taxon>Colocasia</taxon>
    </lineage>
</organism>